<comment type="catalytic activity">
    <reaction evidence="17">
        <text>Na(+)(in) = Na(+)(out)</text>
        <dbReference type="Rhea" id="RHEA:34963"/>
        <dbReference type="ChEBI" id="CHEBI:29101"/>
    </reaction>
</comment>
<dbReference type="PRINTS" id="PR01708">
    <property type="entry name" value="5HT3RECEPTOR"/>
</dbReference>
<accession>A0A8K9Y726</accession>
<comment type="catalytic activity">
    <reaction evidence="18">
        <text>Ca(2+)(in) = Ca(2+)(out)</text>
        <dbReference type="Rhea" id="RHEA:29671"/>
        <dbReference type="ChEBI" id="CHEBI:29108"/>
    </reaction>
</comment>
<evidence type="ECO:0000256" key="4">
    <source>
        <dbReference type="ARBA" id="ARBA00022729"/>
    </source>
</evidence>
<evidence type="ECO:0000256" key="15">
    <source>
        <dbReference type="ARBA" id="ARBA00034104"/>
    </source>
</evidence>
<evidence type="ECO:0000256" key="6">
    <source>
        <dbReference type="ARBA" id="ARBA00023018"/>
    </source>
</evidence>
<name>A0A8K9Y726_ONCMY</name>
<dbReference type="GO" id="GO:0004888">
    <property type="term" value="F:transmembrane signaling receptor activity"/>
    <property type="evidence" value="ECO:0007669"/>
    <property type="project" value="InterPro"/>
</dbReference>
<dbReference type="GeneTree" id="ENSGT00940000157705"/>
<evidence type="ECO:0000313" key="23">
    <source>
        <dbReference type="Ensembl" id="ENSOMYP00000142745.1"/>
    </source>
</evidence>
<dbReference type="InterPro" id="IPR036719">
    <property type="entry name" value="Neuro-gated_channel_TM_sf"/>
</dbReference>
<evidence type="ECO:0000256" key="3">
    <source>
        <dbReference type="ARBA" id="ARBA00022692"/>
    </source>
</evidence>
<dbReference type="SUPFAM" id="SSF90112">
    <property type="entry name" value="Neurotransmitter-gated ion-channel transmembrane pore"/>
    <property type="match status" value="1"/>
</dbReference>
<reference evidence="23" key="2">
    <citation type="submission" date="2025-08" db="UniProtKB">
        <authorList>
            <consortium name="Ensembl"/>
        </authorList>
    </citation>
    <scope>IDENTIFICATION</scope>
</reference>
<dbReference type="InterPro" id="IPR008132">
    <property type="entry name" value="5HT3_rcpt"/>
</dbReference>
<dbReference type="InterPro" id="IPR006201">
    <property type="entry name" value="Neur_channel"/>
</dbReference>
<evidence type="ECO:0000256" key="2">
    <source>
        <dbReference type="ARBA" id="ARBA00022475"/>
    </source>
</evidence>
<evidence type="ECO:0000256" key="5">
    <source>
        <dbReference type="ARBA" id="ARBA00022989"/>
    </source>
</evidence>
<reference evidence="23" key="3">
    <citation type="submission" date="2025-09" db="UniProtKB">
        <authorList>
            <consortium name="Ensembl"/>
        </authorList>
    </citation>
    <scope>IDENTIFICATION</scope>
</reference>
<dbReference type="FunFam" id="2.70.170.10:FF:000017">
    <property type="entry name" value="5-hydroxytryptamine receptor 3A"/>
    <property type="match status" value="1"/>
</dbReference>
<evidence type="ECO:0000256" key="17">
    <source>
        <dbReference type="ARBA" id="ARBA00036239"/>
    </source>
</evidence>
<evidence type="ECO:0000256" key="8">
    <source>
        <dbReference type="ARBA" id="ARBA00023136"/>
    </source>
</evidence>
<dbReference type="Proteomes" id="UP000694395">
    <property type="component" value="Chromosome 10"/>
</dbReference>
<dbReference type="AlphaFoldDB" id="A0A8K9Y726"/>
<keyword evidence="10" id="KW-0675">Receptor</keyword>
<proteinExistence type="predicted"/>
<keyword evidence="5 20" id="KW-1133">Transmembrane helix</keyword>
<evidence type="ECO:0000256" key="1">
    <source>
        <dbReference type="ARBA" id="ARBA00022448"/>
    </source>
</evidence>
<evidence type="ECO:0000256" key="20">
    <source>
        <dbReference type="SAM" id="Phobius"/>
    </source>
</evidence>
<reference evidence="23" key="1">
    <citation type="submission" date="2020-07" db="EMBL/GenBank/DDBJ databases">
        <title>A long reads based de novo assembly of the rainbow trout Arlee double haploid line genome.</title>
        <authorList>
            <person name="Gao G."/>
            <person name="Palti Y."/>
        </authorList>
    </citation>
    <scope>NUCLEOTIDE SEQUENCE [LARGE SCALE GENOMIC DNA]</scope>
</reference>
<keyword evidence="3 20" id="KW-0812">Transmembrane</keyword>
<evidence type="ECO:0000256" key="21">
    <source>
        <dbReference type="SAM" id="SignalP"/>
    </source>
</evidence>
<feature type="chain" id="PRO_5035450271" evidence="21">
    <location>
        <begin position="20"/>
        <end position="250"/>
    </location>
</feature>
<evidence type="ECO:0000313" key="24">
    <source>
        <dbReference type="Proteomes" id="UP000694395"/>
    </source>
</evidence>
<feature type="domain" description="Neurotransmitter-gated ion-channel ligand-binding" evidence="22">
    <location>
        <begin position="23"/>
        <end position="161"/>
    </location>
</feature>
<dbReference type="InterPro" id="IPR008133">
    <property type="entry name" value="5HT3_rcpt_A"/>
</dbReference>
<evidence type="ECO:0000256" key="13">
    <source>
        <dbReference type="ARBA" id="ARBA00023286"/>
    </source>
</evidence>
<evidence type="ECO:0000256" key="14">
    <source>
        <dbReference type="ARBA" id="ARBA00023303"/>
    </source>
</evidence>
<keyword evidence="24" id="KW-1185">Reference proteome</keyword>
<evidence type="ECO:0000256" key="10">
    <source>
        <dbReference type="ARBA" id="ARBA00023170"/>
    </source>
</evidence>
<dbReference type="Ensembl" id="ENSOMYT00000158671.1">
    <property type="protein sequence ID" value="ENSOMYP00000142745.1"/>
    <property type="gene ID" value="ENSOMYG00000052529.1"/>
</dbReference>
<comment type="catalytic activity">
    <reaction evidence="16">
        <text>K(+)(in) = K(+)(out)</text>
        <dbReference type="Rhea" id="RHEA:29463"/>
        <dbReference type="ChEBI" id="CHEBI:29103"/>
    </reaction>
</comment>
<evidence type="ECO:0000256" key="16">
    <source>
        <dbReference type="ARBA" id="ARBA00034430"/>
    </source>
</evidence>
<dbReference type="PANTHER" id="PTHR18945">
    <property type="entry name" value="NEUROTRANSMITTER GATED ION CHANNEL"/>
    <property type="match status" value="1"/>
</dbReference>
<comment type="subcellular location">
    <subcellularLocation>
        <location evidence="15">Postsynaptic cell membrane</location>
        <topology evidence="15">Multi-pass membrane protein</topology>
    </subcellularLocation>
</comment>
<evidence type="ECO:0000256" key="9">
    <source>
        <dbReference type="ARBA" id="ARBA00023157"/>
    </source>
</evidence>
<protein>
    <submittedName>
        <fullName evidence="23">5-hydroxytryptamine receptor 3A</fullName>
    </submittedName>
</protein>
<keyword evidence="11" id="KW-0325">Glycoprotein</keyword>
<dbReference type="PROSITE" id="PS00236">
    <property type="entry name" value="NEUROTR_ION_CHANNEL"/>
    <property type="match status" value="1"/>
</dbReference>
<evidence type="ECO:0000256" key="11">
    <source>
        <dbReference type="ARBA" id="ARBA00023180"/>
    </source>
</evidence>
<keyword evidence="2" id="KW-1003">Cell membrane</keyword>
<dbReference type="InterPro" id="IPR018000">
    <property type="entry name" value="Neurotransmitter_ion_chnl_CS"/>
</dbReference>
<keyword evidence="8 20" id="KW-0472">Membrane</keyword>
<sequence length="250" mass="28655">MRSSALWTALVLLLIQGTARKLEDFEDVNQMSVPIANVWVPDILINEFVDVGKSQDIPYVYVTHYGLVRNYKPIQLVTACTLNIYNFPFDIQNCSLTFQSWLHTLNDFDLKLMRSAEELKVDKSVFMNQGEWELLHVLSKYKSFSLDNIDSYAEMKFNVSIYNIIIHYLLFIYPDILQGAGSGEPGGPARGHEISSIRGILEKKDKCRDIAKEWLLVGYVLDVLLFRVYLVAMLAYSITLGSLWSMCQYA</sequence>
<dbReference type="SUPFAM" id="SSF63712">
    <property type="entry name" value="Nicotinic receptor ligand binding domain-like"/>
    <property type="match status" value="1"/>
</dbReference>
<evidence type="ECO:0000256" key="7">
    <source>
        <dbReference type="ARBA" id="ARBA00023065"/>
    </source>
</evidence>
<keyword evidence="4 21" id="KW-0732">Signal</keyword>
<evidence type="ECO:0000256" key="18">
    <source>
        <dbReference type="ARBA" id="ARBA00036634"/>
    </source>
</evidence>
<evidence type="ECO:0000259" key="22">
    <source>
        <dbReference type="Pfam" id="PF02931"/>
    </source>
</evidence>
<keyword evidence="7" id="KW-0406">Ion transport</keyword>
<keyword evidence="1" id="KW-0813">Transport</keyword>
<dbReference type="Pfam" id="PF02931">
    <property type="entry name" value="Neur_chan_LBD"/>
    <property type="match status" value="1"/>
</dbReference>
<keyword evidence="12" id="KW-0628">Postsynaptic cell membrane</keyword>
<dbReference type="InterPro" id="IPR036734">
    <property type="entry name" value="Neur_chan_lig-bd_sf"/>
</dbReference>
<organism evidence="23 24">
    <name type="scientific">Oncorhynchus mykiss</name>
    <name type="common">Rainbow trout</name>
    <name type="synonym">Salmo gairdneri</name>
    <dbReference type="NCBI Taxonomy" id="8022"/>
    <lineage>
        <taxon>Eukaryota</taxon>
        <taxon>Metazoa</taxon>
        <taxon>Chordata</taxon>
        <taxon>Craniata</taxon>
        <taxon>Vertebrata</taxon>
        <taxon>Euteleostomi</taxon>
        <taxon>Actinopterygii</taxon>
        <taxon>Neopterygii</taxon>
        <taxon>Teleostei</taxon>
        <taxon>Protacanthopterygii</taxon>
        <taxon>Salmoniformes</taxon>
        <taxon>Salmonidae</taxon>
        <taxon>Salmoninae</taxon>
        <taxon>Oncorhynchus</taxon>
    </lineage>
</organism>
<dbReference type="PRINTS" id="PR01709">
    <property type="entry name" value="5HT3ARECEPTR"/>
</dbReference>
<keyword evidence="9" id="KW-1015">Disulfide bond</keyword>
<feature type="transmembrane region" description="Helical" evidence="20">
    <location>
        <begin position="214"/>
        <end position="236"/>
    </location>
</feature>
<feature type="signal peptide" evidence="21">
    <location>
        <begin position="1"/>
        <end position="19"/>
    </location>
</feature>
<dbReference type="InterPro" id="IPR006202">
    <property type="entry name" value="Neur_chan_lig-bd"/>
</dbReference>
<keyword evidence="14" id="KW-0407">Ion channel</keyword>
<dbReference type="Gene3D" id="2.70.170.10">
    <property type="entry name" value="Neurotransmitter-gated ion-channel ligand-binding domain"/>
    <property type="match status" value="1"/>
</dbReference>
<evidence type="ECO:0000256" key="12">
    <source>
        <dbReference type="ARBA" id="ARBA00023257"/>
    </source>
</evidence>
<dbReference type="GO" id="GO:0005230">
    <property type="term" value="F:extracellular ligand-gated monoatomic ion channel activity"/>
    <property type="evidence" value="ECO:0007669"/>
    <property type="project" value="InterPro"/>
</dbReference>
<keyword evidence="6" id="KW-0770">Synapse</keyword>
<comment type="function">
    <text evidence="19">Forms serotonin (5-hydroxytryptamine/5-HT3)-activated cation-selective channel complexes, which when activated cause fast, depolarizing responses in neurons.</text>
</comment>
<dbReference type="GO" id="GO:0045211">
    <property type="term" value="C:postsynaptic membrane"/>
    <property type="evidence" value="ECO:0007669"/>
    <property type="project" value="UniProtKB-SubCell"/>
</dbReference>
<evidence type="ECO:0000256" key="19">
    <source>
        <dbReference type="ARBA" id="ARBA00037540"/>
    </source>
</evidence>
<keyword evidence="13" id="KW-1071">Ligand-gated ion channel</keyword>